<feature type="region of interest" description="Disordered" evidence="6">
    <location>
        <begin position="123"/>
        <end position="193"/>
    </location>
</feature>
<feature type="domain" description="Exostosin GT47" evidence="7">
    <location>
        <begin position="1028"/>
        <end position="1309"/>
    </location>
</feature>
<keyword evidence="4" id="KW-0812">Transmembrane</keyword>
<reference evidence="8 9" key="1">
    <citation type="journal article" date="2017" name="Plant Biotechnol. J.">
        <title>A comprehensive draft genome sequence for lupin (Lupinus angustifolius), an emerging health food: insights into plant-microbe interactions and legume evolution.</title>
        <authorList>
            <person name="Hane J.K."/>
            <person name="Ming Y."/>
            <person name="Kamphuis L.G."/>
            <person name="Nelson M.N."/>
            <person name="Garg G."/>
            <person name="Atkins C.A."/>
            <person name="Bayer P.E."/>
            <person name="Bravo A."/>
            <person name="Bringans S."/>
            <person name="Cannon S."/>
            <person name="Edwards D."/>
            <person name="Foley R."/>
            <person name="Gao L.L."/>
            <person name="Harrison M.J."/>
            <person name="Huang W."/>
            <person name="Hurgobin B."/>
            <person name="Li S."/>
            <person name="Liu C.W."/>
            <person name="McGrath A."/>
            <person name="Morahan G."/>
            <person name="Murray J."/>
            <person name="Weller J."/>
            <person name="Jian J."/>
            <person name="Singh K.B."/>
        </authorList>
    </citation>
    <scope>NUCLEOTIDE SEQUENCE [LARGE SCALE GENOMIC DNA]</scope>
    <source>
        <strain evidence="9">cv. Tanjil</strain>
        <tissue evidence="8">Whole plant</tissue>
    </source>
</reference>
<keyword evidence="4" id="KW-0735">Signal-anchor</keyword>
<evidence type="ECO:0000313" key="8">
    <source>
        <dbReference type="EMBL" id="OIW09997.1"/>
    </source>
</evidence>
<evidence type="ECO:0000256" key="2">
    <source>
        <dbReference type="ARBA" id="ARBA00010271"/>
    </source>
</evidence>
<feature type="compositionally biased region" description="Basic and acidic residues" evidence="6">
    <location>
        <begin position="68"/>
        <end position="87"/>
    </location>
</feature>
<feature type="compositionally biased region" description="Basic and acidic residues" evidence="6">
    <location>
        <begin position="900"/>
        <end position="910"/>
    </location>
</feature>
<keyword evidence="3" id="KW-0328">Glycosyltransferase</keyword>
<protein>
    <recommendedName>
        <fullName evidence="7">Exostosin GT47 domain-containing protein</fullName>
    </recommendedName>
</protein>
<feature type="compositionally biased region" description="Low complexity" evidence="6">
    <location>
        <begin position="7"/>
        <end position="19"/>
    </location>
</feature>
<evidence type="ECO:0000313" key="9">
    <source>
        <dbReference type="Proteomes" id="UP000188354"/>
    </source>
</evidence>
<keyword evidence="5" id="KW-0333">Golgi apparatus</keyword>
<comment type="subcellular location">
    <subcellularLocation>
        <location evidence="1">Golgi apparatus membrane</location>
        <topology evidence="1">Single-pass type II membrane protein</topology>
    </subcellularLocation>
</comment>
<dbReference type="GO" id="GO:0000139">
    <property type="term" value="C:Golgi membrane"/>
    <property type="evidence" value="ECO:0007669"/>
    <property type="project" value="UniProtKB-SubCell"/>
</dbReference>
<feature type="compositionally biased region" description="Acidic residues" evidence="6">
    <location>
        <begin position="161"/>
        <end position="170"/>
    </location>
</feature>
<dbReference type="GO" id="GO:0016757">
    <property type="term" value="F:glycosyltransferase activity"/>
    <property type="evidence" value="ECO:0007669"/>
    <property type="project" value="UniProtKB-KW"/>
</dbReference>
<feature type="region of interest" description="Disordered" evidence="6">
    <location>
        <begin position="900"/>
        <end position="940"/>
    </location>
</feature>
<dbReference type="Pfam" id="PF03016">
    <property type="entry name" value="Exostosin_GT47"/>
    <property type="match status" value="2"/>
</dbReference>
<evidence type="ECO:0000256" key="1">
    <source>
        <dbReference type="ARBA" id="ARBA00004323"/>
    </source>
</evidence>
<feature type="compositionally biased region" description="Basic and acidic residues" evidence="6">
    <location>
        <begin position="498"/>
        <end position="508"/>
    </location>
</feature>
<dbReference type="PANTHER" id="PTHR11062">
    <property type="entry name" value="EXOSTOSIN HEPARAN SULFATE GLYCOSYLTRANSFERASE -RELATED"/>
    <property type="match status" value="1"/>
</dbReference>
<feature type="compositionally biased region" description="Polar residues" evidence="6">
    <location>
        <begin position="510"/>
        <end position="521"/>
    </location>
</feature>
<sequence length="1361" mass="154937">MEDDNGLELSLGLSCGGSSVKSKNKDGSSSDTRTKEVGRSDKKVDEFKGIFDAAPQKSDSVTGMGRSDSSKHEENFFSDLSKGREESAPLSLNQKGFWAANSIKPVEFEEDKQLEAVNKRKMPFDETRNQKKHESGVHHADLHDRAKTPHISLTEDGSAAENEDVADSEVENSTSRPISHHGDGSKQFMRGSVSFDAPKNVREVADSSAINGEKRLLGSSENNFKNTNLTYGASYSVQQVNMMNLTYPTSVKESNSVRAPSPQTSGAMHVMPAETLERSGAHTVSSGSLPVMFGYPSVQLPMLDKDNSWGSVSCSQQLHPSFAGKGLPNAAIIGNLVGHDIMLFCVDVAAVRVIPNKTSEAMPYEGRPLERPKVGAKQRLTEEGSSTQPEDVKGSSTNLRAKDVSDQSTGEGSTVDFSVIKPGLAADVKFDDFALGVDRNGIHSLPEEENVGKNDSLKMESFGSNRSFITILTKDTEIGFSETKKGISPISQLVEHKNMDSKEHERVGGRTSQNATSSTNIDHLKKSPWKNDSYGSDNRTATSIKKMRCNMPPKSRTLIQEMNRILVRRRASSRAMKPRWSSKLDREILFARSEIEHAPLITNDKELYAPLFRNLSMFKRSYELMEHTLKVYIYMDGNKPIFHQPILKGLYASEGWFMKLMEQNKQFVVKDPAKAHLFYMPFSSRMLEFSLYVRNSHDRTNLRRYLKNYTDQISEKYRYFNRTGGADHFLVACHDWAPYETRHHMEYCIKALCNADVTQGFKIGRDVSLPETYVRSARNPQRDLGGKLPYQRPILAFYAGSMHGYLRPILLKHWKDKDSDMKIFGPMPPGVANDFALGVDRNGIHSLPEEENVGKNDSLKMESFGSNRSFITILTKDTEIGFSETKKGISPISQLVEHKNMDSKEHERVGGRTSQNATSSTNIDHLKKSPWKNDSYGSDNRTATSIKKMRCNMPPKSRTLIQEMNRILVRRRASSRAMKPRWSSKLDREILFARSEIEHAPLITNDKELYAPLFRNLSMFKRSYELMEHTLKVYIYMDGNKPIFHQPILKGLYASEGWFMKLMEQNKQFVVKDPAKAHLFYMPFSSRMLEFSLYVRNSHDRTNLRRYLKNYTDQISEKYRYFNRTGGADHFLVACHDWAPYETRHHMEYCIKALCNADVTQGFKIGRDVSLPETYVRSARNPQRDLGGKLPYQRPILAFYAGSMHGYLRPILLKHWKDKDSDMKIFGPMPPGVASKMNYIQHMKSSKYCICPKGYEVNSPRVVEAIFYKCVPVIISDNFVPPFFEVLNWDAFSLILAEKDIPNLKHILLSVPEEKYLKLQLGIRRVQKHFFWHAKPLKYDLFHMTLHSIWYNRVFQINVRQ</sequence>
<feature type="compositionally biased region" description="Basic and acidic residues" evidence="6">
    <location>
        <begin position="123"/>
        <end position="147"/>
    </location>
</feature>
<evidence type="ECO:0000256" key="6">
    <source>
        <dbReference type="SAM" id="MobiDB-lite"/>
    </source>
</evidence>
<proteinExistence type="inferred from homology"/>
<dbReference type="InterPro" id="IPR040911">
    <property type="entry name" value="Exostosin_GT47"/>
</dbReference>
<dbReference type="PANTHER" id="PTHR11062:SF210">
    <property type="entry name" value="EXOSTOSIN FAMILY PROTEIN"/>
    <property type="match status" value="1"/>
</dbReference>
<feature type="region of interest" description="Disordered" evidence="6">
    <location>
        <begin position="498"/>
        <end position="538"/>
    </location>
</feature>
<accession>A0A4P1RFT8</accession>
<gene>
    <name evidence="8" type="ORF">TanjilG_32737</name>
</gene>
<evidence type="ECO:0000256" key="5">
    <source>
        <dbReference type="ARBA" id="ARBA00023034"/>
    </source>
</evidence>
<feature type="compositionally biased region" description="Polar residues" evidence="6">
    <location>
        <begin position="406"/>
        <end position="415"/>
    </location>
</feature>
<feature type="region of interest" description="Disordered" evidence="6">
    <location>
        <begin position="362"/>
        <end position="415"/>
    </location>
</feature>
<feature type="compositionally biased region" description="Polar residues" evidence="6">
    <location>
        <begin position="383"/>
        <end position="399"/>
    </location>
</feature>
<feature type="region of interest" description="Disordered" evidence="6">
    <location>
        <begin position="1"/>
        <end position="90"/>
    </location>
</feature>
<feature type="compositionally biased region" description="Basic and acidic residues" evidence="6">
    <location>
        <begin position="23"/>
        <end position="49"/>
    </location>
</feature>
<keyword evidence="9" id="KW-1185">Reference proteome</keyword>
<name>A0A4P1RFT8_LUPAN</name>
<evidence type="ECO:0000256" key="4">
    <source>
        <dbReference type="ARBA" id="ARBA00022968"/>
    </source>
</evidence>
<dbReference type="Proteomes" id="UP000188354">
    <property type="component" value="Chromosome LG06"/>
</dbReference>
<dbReference type="Gramene" id="OIW09997">
    <property type="protein sequence ID" value="OIW09997"/>
    <property type="gene ID" value="TanjilG_32737"/>
</dbReference>
<feature type="domain" description="Exostosin GT47" evidence="7">
    <location>
        <begin position="626"/>
        <end position="825"/>
    </location>
</feature>
<comment type="similarity">
    <text evidence="2">Belongs to the glycosyltransferase 47 family.</text>
</comment>
<keyword evidence="3" id="KW-0808">Transferase</keyword>
<dbReference type="EMBL" id="CM007366">
    <property type="protein sequence ID" value="OIW09997.1"/>
    <property type="molecule type" value="Genomic_DNA"/>
</dbReference>
<organism evidence="8 9">
    <name type="scientific">Lupinus angustifolius</name>
    <name type="common">Narrow-leaved blue lupine</name>
    <dbReference type="NCBI Taxonomy" id="3871"/>
    <lineage>
        <taxon>Eukaryota</taxon>
        <taxon>Viridiplantae</taxon>
        <taxon>Streptophyta</taxon>
        <taxon>Embryophyta</taxon>
        <taxon>Tracheophyta</taxon>
        <taxon>Spermatophyta</taxon>
        <taxon>Magnoliopsida</taxon>
        <taxon>eudicotyledons</taxon>
        <taxon>Gunneridae</taxon>
        <taxon>Pentapetalae</taxon>
        <taxon>rosids</taxon>
        <taxon>fabids</taxon>
        <taxon>Fabales</taxon>
        <taxon>Fabaceae</taxon>
        <taxon>Papilionoideae</taxon>
        <taxon>50 kb inversion clade</taxon>
        <taxon>genistoids sensu lato</taxon>
        <taxon>core genistoids</taxon>
        <taxon>Genisteae</taxon>
        <taxon>Lupinus</taxon>
    </lineage>
</organism>
<evidence type="ECO:0000256" key="3">
    <source>
        <dbReference type="ARBA" id="ARBA00022676"/>
    </source>
</evidence>
<feature type="compositionally biased region" description="Polar residues" evidence="6">
    <location>
        <begin position="912"/>
        <end position="923"/>
    </location>
</feature>
<dbReference type="InterPro" id="IPR004263">
    <property type="entry name" value="Exostosin"/>
</dbReference>
<evidence type="ECO:0000259" key="7">
    <source>
        <dbReference type="Pfam" id="PF03016"/>
    </source>
</evidence>